<keyword evidence="1" id="KW-0812">Transmembrane</keyword>
<name>R8C9L6_BACCE</name>
<comment type="caution">
    <text evidence="2">The sequence shown here is derived from an EMBL/GenBank/DDBJ whole genome shotgun (WGS) entry which is preliminary data.</text>
</comment>
<dbReference type="HOGENOM" id="CLU_3387871_0_0_9"/>
<keyword evidence="1" id="KW-0472">Membrane</keyword>
<dbReference type="AlphaFoldDB" id="R8C9L6"/>
<keyword evidence="1" id="KW-1133">Transmembrane helix</keyword>
<organism evidence="2 3">
    <name type="scientific">Bacillus cereus HuA3-9</name>
    <dbReference type="NCBI Taxonomy" id="1053205"/>
    <lineage>
        <taxon>Bacteria</taxon>
        <taxon>Bacillati</taxon>
        <taxon>Bacillota</taxon>
        <taxon>Bacilli</taxon>
        <taxon>Bacillales</taxon>
        <taxon>Bacillaceae</taxon>
        <taxon>Bacillus</taxon>
        <taxon>Bacillus cereus group</taxon>
    </lineage>
</organism>
<evidence type="ECO:0000256" key="1">
    <source>
        <dbReference type="SAM" id="Phobius"/>
    </source>
</evidence>
<evidence type="ECO:0000313" key="3">
    <source>
        <dbReference type="Proteomes" id="UP000014003"/>
    </source>
</evidence>
<feature type="transmembrane region" description="Helical" evidence="1">
    <location>
        <begin position="6"/>
        <end position="26"/>
    </location>
</feature>
<dbReference type="Proteomes" id="UP000014003">
    <property type="component" value="Unassembled WGS sequence"/>
</dbReference>
<gene>
    <name evidence="2" type="ORF">IGA_06357</name>
</gene>
<reference evidence="2 3" key="1">
    <citation type="submission" date="2012-12" db="EMBL/GenBank/DDBJ databases">
        <title>The Genome Sequence of Bacillus cereus HuA3-9.</title>
        <authorList>
            <consortium name="The Broad Institute Genome Sequencing Platform"/>
            <consortium name="The Broad Institute Genome Sequencing Center for Infectious Disease"/>
            <person name="Feldgarden M."/>
            <person name="Van der Auwera G.A."/>
            <person name="Mahillon J."/>
            <person name="Duprez V."/>
            <person name="Timmery S."/>
            <person name="Mattelet C."/>
            <person name="Dierick K."/>
            <person name="Sun M."/>
            <person name="Yu Z."/>
            <person name="Zhu L."/>
            <person name="Hu X."/>
            <person name="Shank E.B."/>
            <person name="Swiecicka I."/>
            <person name="Hansen B.M."/>
            <person name="Andrup L."/>
            <person name="Walker B."/>
            <person name="Young S.K."/>
            <person name="Zeng Q."/>
            <person name="Gargeya S."/>
            <person name="Fitzgerald M."/>
            <person name="Haas B."/>
            <person name="Abouelleil A."/>
            <person name="Alvarado L."/>
            <person name="Arachchi H.M."/>
            <person name="Berlin A.M."/>
            <person name="Chapman S.B."/>
            <person name="Dewar J."/>
            <person name="Goldberg J."/>
            <person name="Griggs A."/>
            <person name="Gujja S."/>
            <person name="Hansen M."/>
            <person name="Howarth C."/>
            <person name="Imamovic A."/>
            <person name="Larimer J."/>
            <person name="McCowan C."/>
            <person name="Murphy C."/>
            <person name="Neiman D."/>
            <person name="Pearson M."/>
            <person name="Priest M."/>
            <person name="Roberts A."/>
            <person name="Saif S."/>
            <person name="Shea T."/>
            <person name="Sisk P."/>
            <person name="Sykes S."/>
            <person name="Wortman J."/>
            <person name="Nusbaum C."/>
            <person name="Birren B."/>
        </authorList>
    </citation>
    <scope>NUCLEOTIDE SEQUENCE [LARGE SCALE GENOMIC DNA]</scope>
    <source>
        <strain evidence="2 3">HuA3-9</strain>
    </source>
</reference>
<proteinExistence type="predicted"/>
<accession>R8C9L6</accession>
<evidence type="ECO:0000313" key="2">
    <source>
        <dbReference type="EMBL" id="EOO08293.1"/>
    </source>
</evidence>
<protein>
    <submittedName>
        <fullName evidence="2">Uncharacterized protein</fullName>
    </submittedName>
</protein>
<dbReference type="EMBL" id="AHDZ01000093">
    <property type="protein sequence ID" value="EOO08293.1"/>
    <property type="molecule type" value="Genomic_DNA"/>
</dbReference>
<sequence length="32" mass="3337">MELFNVSPGIAVVGGIVTGLVVLFIYNKVTGE</sequence>